<dbReference type="InterPro" id="IPR051396">
    <property type="entry name" value="Bact_Antivir_Def_Nuclease"/>
</dbReference>
<gene>
    <name evidence="3" type="ORF">BAA01_02150</name>
</gene>
<dbReference type="Proteomes" id="UP000196475">
    <property type="component" value="Unassembled WGS sequence"/>
</dbReference>
<dbReference type="EMBL" id="LZRT01000011">
    <property type="protein sequence ID" value="OUM90645.1"/>
    <property type="molecule type" value="Genomic_DNA"/>
</dbReference>
<proteinExistence type="predicted"/>
<dbReference type="CDD" id="cd01026">
    <property type="entry name" value="TOPRIM_OLD"/>
    <property type="match status" value="1"/>
</dbReference>
<dbReference type="Pfam" id="PF20469">
    <property type="entry name" value="OLD-like_TOPRIM"/>
    <property type="match status" value="1"/>
</dbReference>
<evidence type="ECO:0000313" key="3">
    <source>
        <dbReference type="EMBL" id="OUM90645.1"/>
    </source>
</evidence>
<evidence type="ECO:0000259" key="2">
    <source>
        <dbReference type="Pfam" id="PF20469"/>
    </source>
</evidence>
<accession>A0A1Y3PTE5</accession>
<reference evidence="4" key="1">
    <citation type="submission" date="2016-06" db="EMBL/GenBank/DDBJ databases">
        <authorList>
            <person name="Nascimento L."/>
            <person name="Pereira R.V."/>
            <person name="Martins L.F."/>
            <person name="Quaggio R.B."/>
            <person name="Silva A.M."/>
            <person name="Setubal J.C."/>
        </authorList>
    </citation>
    <scope>NUCLEOTIDE SEQUENCE [LARGE SCALE GENOMIC DNA]</scope>
</reference>
<dbReference type="PANTHER" id="PTHR43581:SF2">
    <property type="entry name" value="EXCINUCLEASE ATPASE SUBUNIT"/>
    <property type="match status" value="1"/>
</dbReference>
<comment type="caution">
    <text evidence="3">The sequence shown here is derived from an EMBL/GenBank/DDBJ whole genome shotgun (WGS) entry which is preliminary data.</text>
</comment>
<feature type="domain" description="Endonuclease GajA/Old nuclease/RecF-like AAA" evidence="1">
    <location>
        <begin position="1"/>
        <end position="403"/>
    </location>
</feature>
<evidence type="ECO:0000259" key="1">
    <source>
        <dbReference type="Pfam" id="PF13175"/>
    </source>
</evidence>
<dbReference type="InterPro" id="IPR034139">
    <property type="entry name" value="TOPRIM_OLD"/>
</dbReference>
<dbReference type="SUPFAM" id="SSF52540">
    <property type="entry name" value="P-loop containing nucleoside triphosphate hydrolases"/>
    <property type="match status" value="1"/>
</dbReference>
<dbReference type="InterPro" id="IPR027417">
    <property type="entry name" value="P-loop_NTPase"/>
</dbReference>
<dbReference type="PANTHER" id="PTHR43581">
    <property type="entry name" value="ATP/GTP PHOSPHATASE"/>
    <property type="match status" value="1"/>
</dbReference>
<feature type="domain" description="OLD protein-like TOPRIM" evidence="2">
    <location>
        <begin position="456"/>
        <end position="525"/>
    </location>
</feature>
<organism evidence="3 4">
    <name type="scientific">Bacillus thermozeamaize</name>
    <dbReference type="NCBI Taxonomy" id="230954"/>
    <lineage>
        <taxon>Bacteria</taxon>
        <taxon>Bacillati</taxon>
        <taxon>Bacillota</taxon>
        <taxon>Bacilli</taxon>
        <taxon>Bacillales</taxon>
        <taxon>Bacillaceae</taxon>
        <taxon>Bacillus</taxon>
    </lineage>
</organism>
<dbReference type="Gene3D" id="3.40.50.300">
    <property type="entry name" value="P-loop containing nucleotide triphosphate hydrolases"/>
    <property type="match status" value="1"/>
</dbReference>
<evidence type="ECO:0000313" key="4">
    <source>
        <dbReference type="Proteomes" id="UP000196475"/>
    </source>
</evidence>
<sequence>MHIERISVRNFRLLQNVDISLEERTTVIVGRNNSGKTSLAELFRRLLTESPTFGLEDFSLSTYEQFWDAYQIFARTGDQGSAREKLPTIEVTIIVSYRDNPTNLSLLSEFIIDLDPNCTEAHIKMCYQTGEGELNHLFDNLDELIKFEEENEKEQKQKFYRILKERLPKSYKMFLYALDPNDPTNRKMLDWKNVRKLFQGSFINAQRELGDMTSRERDVLGKILESMFKSAVSDTANPADRNIAENLRVAVQNIEGAINNDFNKHLFQLMPAIAMFGYPGLKDPRFFIETILDVESLLKDFTKVRYQGVYGVNLPESYNGLGARNLIYILFKLFEFYKEYVSKNPAPISHLIFIEEPESHLHPQMQEVFISKLNELARDLPKKFNGEPWPVQIVVTTHSSHIANKADFTAIRYFMTSTNHGFLSTKVKDLKVGASSLGDDVDFLHRYMTLTQCDLFFADKAILIEGPTERILLPKMIEKFDKDYPDVNLGSQYISVMEVGGAFAHKFFKLIDFLELKTLIITDLDTIDSKNNNKACVVSMGDRTSNACIKEWFNNDHITPHELLKKADDEKTRGFCRLAYQIPENNNSNSSCGRSFEDAFMLANLNLFGLHGSSREELEKLAWKKAQNVKKTEFALNYALVDTQWRIPRYILEGLLWLGSTDRHADGTTTNYEWESFQEIAAGEEG</sequence>
<dbReference type="Pfam" id="PF13175">
    <property type="entry name" value="AAA_15"/>
    <property type="match status" value="1"/>
</dbReference>
<protein>
    <submittedName>
        <fullName evidence="3">Uncharacterized protein</fullName>
    </submittedName>
</protein>
<name>A0A1Y3PTE5_9BACI</name>
<dbReference type="InterPro" id="IPR041685">
    <property type="entry name" value="AAA_GajA/Old/RecF-like"/>
</dbReference>
<dbReference type="AlphaFoldDB" id="A0A1Y3PTE5"/>